<accession>A0A6L5YFW9</accession>
<dbReference type="InterPro" id="IPR012902">
    <property type="entry name" value="N_methyl_site"/>
</dbReference>
<keyword evidence="3" id="KW-1185">Reference proteome</keyword>
<dbReference type="RefSeq" id="WP_154495178.1">
    <property type="nucleotide sequence ID" value="NZ_VUMU01000002.1"/>
</dbReference>
<evidence type="ECO:0000313" key="3">
    <source>
        <dbReference type="Proteomes" id="UP000476055"/>
    </source>
</evidence>
<feature type="transmembrane region" description="Helical" evidence="1">
    <location>
        <begin position="12"/>
        <end position="38"/>
    </location>
</feature>
<keyword evidence="1" id="KW-0812">Transmembrane</keyword>
<dbReference type="EMBL" id="VUMU01000002">
    <property type="protein sequence ID" value="MST57196.1"/>
    <property type="molecule type" value="Genomic_DNA"/>
</dbReference>
<dbReference type="Proteomes" id="UP000476055">
    <property type="component" value="Unassembled WGS sequence"/>
</dbReference>
<organism evidence="2 3">
    <name type="scientific">Waltera intestinalis</name>
    <dbReference type="NCBI Taxonomy" id="2606635"/>
    <lineage>
        <taxon>Bacteria</taxon>
        <taxon>Bacillati</taxon>
        <taxon>Bacillota</taxon>
        <taxon>Clostridia</taxon>
        <taxon>Lachnospirales</taxon>
        <taxon>Lachnospiraceae</taxon>
        <taxon>Waltera</taxon>
    </lineage>
</organism>
<protein>
    <submittedName>
        <fullName evidence="2">Type II secretion system protein</fullName>
    </submittedName>
</protein>
<dbReference type="Pfam" id="PF07963">
    <property type="entry name" value="N_methyl"/>
    <property type="match status" value="1"/>
</dbReference>
<proteinExistence type="predicted"/>
<keyword evidence="1" id="KW-1133">Transmembrane helix</keyword>
<sequence length="816" mass="89790">MKNIRKKMENKGFTLVEIIVCLAIMTIVAGSVGAFIVAGNNSYLRGNKELTLQEEAQLAANQMIDLIIDVEKDIKFTKTTGTAVDLDGNPAKDDAGNEVQARVNELLLVNNDNAYMIRWQGSSNTGTEYENANQIYLYEAATEADLATAAPALMAEHVSSFQVNLSEARSKRKVMLNMLFAYQDKTYQISETIKLRNALPEDTAEHIWLESMTVIPTNPTVEQGATKRFDYELKGEPEAVALAKKQGVSWSLSRVDGTACDKSSINNKGTVSVGAEETIGNDILRVTCVLNADPTFTATTTINVKQVEIKSLTLSPEYVELLRGETQQYTYTLVGSPAAEALGVTWSNVERVDGYAKSSGTSIDPVTGLLTIAADERAGVRALKVTCTANADNSWKAYGYVTVTKARGLYDATLIRDALKTYTYNDPVTGKEKVGWCADLECLTGAVKAKGSDGNTYPIITWEVAGNPDGYTFEETAKNPSIYRQCLKCSYNTGKTIRVIATVQLSPTDFIYPDVDIVIPELNVEDATKDPYIDSSQFVLNRNGKIDVTLKNYITKDHPERKAEDVTWKIVNDVEVGLAVANPTLDNKGADKGMDRRVGFANAAGSLGDYEDTMIPESVLGYSAPAYTRNLYATTTGINASMYAKWYIDFGKYELKLQAWDKNGLIAETYVLIPACEFYFSDGNRSYDISQGSNASYYNVYYVSIYGYDHGRGAFGHAEKPVPLVAVIFADKKLGDGTTFGNAQNVVTNADGTERRMAVHEPGYLNGKETYVVPVIIDQKEQNEELYLKFVDSRSGQTMGNRVTTIFWRGKNETQK</sequence>
<dbReference type="AlphaFoldDB" id="A0A6L5YFW9"/>
<evidence type="ECO:0000313" key="2">
    <source>
        <dbReference type="EMBL" id="MST57196.1"/>
    </source>
</evidence>
<gene>
    <name evidence="2" type="ORF">FYJ59_02875</name>
</gene>
<dbReference type="NCBIfam" id="TIGR02532">
    <property type="entry name" value="IV_pilin_GFxxxE"/>
    <property type="match status" value="1"/>
</dbReference>
<keyword evidence="1" id="KW-0472">Membrane</keyword>
<evidence type="ECO:0000256" key="1">
    <source>
        <dbReference type="SAM" id="Phobius"/>
    </source>
</evidence>
<reference evidence="2 3" key="1">
    <citation type="submission" date="2019-08" db="EMBL/GenBank/DDBJ databases">
        <title>In-depth cultivation of the pig gut microbiome towards novel bacterial diversity and tailored functional studies.</title>
        <authorList>
            <person name="Wylensek D."/>
            <person name="Hitch T.C.A."/>
            <person name="Clavel T."/>
        </authorList>
    </citation>
    <scope>NUCLEOTIDE SEQUENCE [LARGE SCALE GENOMIC DNA]</scope>
    <source>
        <strain evidence="2 3">WCA3-601-WT-6H</strain>
    </source>
</reference>
<name>A0A6L5YFW9_9FIRM</name>
<comment type="caution">
    <text evidence="2">The sequence shown here is derived from an EMBL/GenBank/DDBJ whole genome shotgun (WGS) entry which is preliminary data.</text>
</comment>